<proteinExistence type="predicted"/>
<name>A0ABP9BXJ3_9FLAO</name>
<evidence type="ECO:0000313" key="2">
    <source>
        <dbReference type="Proteomes" id="UP001501433"/>
    </source>
</evidence>
<sequence>MQMETKDLVKPEKIKQKVQLVKGEFSPSDASYVIMSLIDEKINFHKIQRLQKWEGNHHASTNELDDRITELEKEKEIAREFIAKSRKLNSNLKINGILEITMSDNQSQI</sequence>
<protein>
    <recommendedName>
        <fullName evidence="3">Transposase</fullName>
    </recommendedName>
</protein>
<gene>
    <name evidence="1" type="ORF">GCM10023330_02800</name>
</gene>
<organism evidence="1 2">
    <name type="scientific">Litoribaculum gwangyangense</name>
    <dbReference type="NCBI Taxonomy" id="1130722"/>
    <lineage>
        <taxon>Bacteria</taxon>
        <taxon>Pseudomonadati</taxon>
        <taxon>Bacteroidota</taxon>
        <taxon>Flavobacteriia</taxon>
        <taxon>Flavobacteriales</taxon>
        <taxon>Flavobacteriaceae</taxon>
        <taxon>Litoribaculum</taxon>
    </lineage>
</organism>
<evidence type="ECO:0000313" key="1">
    <source>
        <dbReference type="EMBL" id="GAA4800652.1"/>
    </source>
</evidence>
<comment type="caution">
    <text evidence="1">The sequence shown here is derived from an EMBL/GenBank/DDBJ whole genome shotgun (WGS) entry which is preliminary data.</text>
</comment>
<dbReference type="Proteomes" id="UP001501433">
    <property type="component" value="Unassembled WGS sequence"/>
</dbReference>
<accession>A0ABP9BXJ3</accession>
<evidence type="ECO:0008006" key="3">
    <source>
        <dbReference type="Google" id="ProtNLM"/>
    </source>
</evidence>
<reference evidence="2" key="1">
    <citation type="journal article" date="2019" name="Int. J. Syst. Evol. Microbiol.">
        <title>The Global Catalogue of Microorganisms (GCM) 10K type strain sequencing project: providing services to taxonomists for standard genome sequencing and annotation.</title>
        <authorList>
            <consortium name="The Broad Institute Genomics Platform"/>
            <consortium name="The Broad Institute Genome Sequencing Center for Infectious Disease"/>
            <person name="Wu L."/>
            <person name="Ma J."/>
        </authorList>
    </citation>
    <scope>NUCLEOTIDE SEQUENCE [LARGE SCALE GENOMIC DNA]</scope>
    <source>
        <strain evidence="2">JCM 18325</strain>
    </source>
</reference>
<dbReference type="EMBL" id="BAABJW010000001">
    <property type="protein sequence ID" value="GAA4800652.1"/>
    <property type="molecule type" value="Genomic_DNA"/>
</dbReference>
<keyword evidence="2" id="KW-1185">Reference proteome</keyword>
<dbReference type="RefSeq" id="WP_345275147.1">
    <property type="nucleotide sequence ID" value="NZ_BAABJW010000001.1"/>
</dbReference>